<keyword evidence="5" id="KW-0611">Plant defense</keyword>
<organism evidence="13 14">
    <name type="scientific">Panicum virgatum</name>
    <name type="common">Blackwell switchgrass</name>
    <dbReference type="NCBI Taxonomy" id="38727"/>
    <lineage>
        <taxon>Eukaryota</taxon>
        <taxon>Viridiplantae</taxon>
        <taxon>Streptophyta</taxon>
        <taxon>Embryophyta</taxon>
        <taxon>Tracheophyta</taxon>
        <taxon>Spermatophyta</taxon>
        <taxon>Magnoliopsida</taxon>
        <taxon>Liliopsida</taxon>
        <taxon>Poales</taxon>
        <taxon>Poaceae</taxon>
        <taxon>PACMAD clade</taxon>
        <taxon>Panicoideae</taxon>
        <taxon>Panicodae</taxon>
        <taxon>Paniceae</taxon>
        <taxon>Panicinae</taxon>
        <taxon>Panicum</taxon>
        <taxon>Panicum sect. Hiantes</taxon>
    </lineage>
</organism>
<evidence type="ECO:0000259" key="9">
    <source>
        <dbReference type="Pfam" id="PF00931"/>
    </source>
</evidence>
<feature type="domain" description="Disease resistance N-terminal" evidence="10">
    <location>
        <begin position="13"/>
        <end position="94"/>
    </location>
</feature>
<dbReference type="Gene3D" id="3.40.50.300">
    <property type="entry name" value="P-loop containing nucleotide triphosphate hydrolases"/>
    <property type="match status" value="2"/>
</dbReference>
<protein>
    <submittedName>
        <fullName evidence="13">Uncharacterized protein</fullName>
    </submittedName>
</protein>
<keyword evidence="3" id="KW-0677">Repeat</keyword>
<dbReference type="OrthoDB" id="693153at2759"/>
<evidence type="ECO:0000256" key="2">
    <source>
        <dbReference type="ARBA" id="ARBA00022614"/>
    </source>
</evidence>
<keyword evidence="2" id="KW-0433">Leucine-rich repeat</keyword>
<dbReference type="InterPro" id="IPR041118">
    <property type="entry name" value="Rx_N"/>
</dbReference>
<evidence type="ECO:0000259" key="10">
    <source>
        <dbReference type="Pfam" id="PF18052"/>
    </source>
</evidence>
<dbReference type="Pfam" id="PF23598">
    <property type="entry name" value="LRR_14"/>
    <property type="match status" value="2"/>
</dbReference>
<evidence type="ECO:0000256" key="6">
    <source>
        <dbReference type="ARBA" id="ARBA00023054"/>
    </source>
</evidence>
<dbReference type="Pfam" id="PF23559">
    <property type="entry name" value="WHD_DRP"/>
    <property type="match status" value="1"/>
</dbReference>
<dbReference type="InterPro" id="IPR032675">
    <property type="entry name" value="LRR_dom_sf"/>
</dbReference>
<dbReference type="InterPro" id="IPR058922">
    <property type="entry name" value="WHD_DRP"/>
</dbReference>
<feature type="region of interest" description="Disordered" evidence="8">
    <location>
        <begin position="1146"/>
        <end position="1166"/>
    </location>
</feature>
<dbReference type="PANTHER" id="PTHR23155">
    <property type="entry name" value="DISEASE RESISTANCE PROTEIN RP"/>
    <property type="match status" value="1"/>
</dbReference>
<dbReference type="SUPFAM" id="SSF52058">
    <property type="entry name" value="L domain-like"/>
    <property type="match status" value="1"/>
</dbReference>
<feature type="domain" description="NB-ARC" evidence="9">
    <location>
        <begin position="191"/>
        <end position="351"/>
    </location>
</feature>
<keyword evidence="4" id="KW-0547">Nucleotide-binding</keyword>
<evidence type="ECO:0000256" key="4">
    <source>
        <dbReference type="ARBA" id="ARBA00022741"/>
    </source>
</evidence>
<dbReference type="InterPro" id="IPR055414">
    <property type="entry name" value="LRR_R13L4/SHOC2-like"/>
</dbReference>
<feature type="domain" description="Disease resistance R13L4/SHOC-2-like LRR" evidence="12">
    <location>
        <begin position="757"/>
        <end position="865"/>
    </location>
</feature>
<proteinExistence type="inferred from homology"/>
<dbReference type="AlphaFoldDB" id="A0A8T0PCK8"/>
<evidence type="ECO:0000313" key="14">
    <source>
        <dbReference type="Proteomes" id="UP000823388"/>
    </source>
</evidence>
<evidence type="ECO:0000313" key="13">
    <source>
        <dbReference type="EMBL" id="KAG2558698.1"/>
    </source>
</evidence>
<dbReference type="PANTHER" id="PTHR23155:SF1135">
    <property type="entry name" value="OS08G0246300 PROTEIN"/>
    <property type="match status" value="1"/>
</dbReference>
<sequence length="1166" mass="132007">MADLVLGLAKSAVEGTLTAAKSAIEEEEKLKKGMQRDLMLISDEFEMMHSFLNVAKDRAADAMVRTLVRQVRNMALDVEDCIESLVLMDIKSQWWRRRLLPLCMLAAAPAEPLDNAVTAIELLKSRVEAMGQRNERYRHIGGSSSKHTEKTHQQADATAVGILFEARETKMKQGSPRDLIELINNIDHVLPLQVISLWGAVGDLGVSSIIKKTCDNEEIYEKFRYRAWVKLMHPFNPHEFIRSLLAQFHTNYCRQQGSSVDFVKLADVMKATEGALMDEFMKQVSDQRYLVFLENVSCMIDWEAVRAYLPDKKNGSCIIVHTQQLEVASLCVGQSHKVLELEQFSAEHSVCAFFNENKRSSPGGLIELINKKDHALPLQVFGAVGDIGMESIMKRICEDDPEICKSFRCRAWVKLMHPFHPHEFIRSLLAQLYTNYCPRHGSAVDFLKLNGTMMDTEGVLIEFVKQLMSHHRYLVFLEDLSSADDWKAVSEYLPDQNNGSCIVVHTQDPEVASLCVGQPHRELELDQSSAEHTVRVFFNEASTSRWSSWPSDPSPADIEQAKILLHKCGGLPQVIVAVGNFMAEGWSIDNDDNFMGTLETHPAFGSLRGLFDWVHSYFHSCEDLLKPCIFYLSIFPVNHKIRRSRLVRRWIAEGYSRDTKERTAEENAEESFLDLCKLNMIQVPGSTSLSYFMRMPLCQVNGFFREYIISRSMEENLVFELEGHCSVNSQHTGRHLTIGSTWDRDMSVYGSIDFSRLRSLTVFGEWESFFISDKMRIVRVLDLEDTSSVTDGDLEQMVKLLPRLKFLSLRGCKEITRLPDSFGALRQLQTLDIRHTSVVTLPASTTKLQKLQHIRAGTTVQLDDDTSIVDSLAPPQPETAVTSTLSMSRLRRAATLVLPELWTHRGRLLPDSHNGGVVVPRGIGKMTALHNISVIDVSVASGSAILEELKNLTQLRKLGVSGVKRENCKELCCAISDHAHLESLSLWLGTNQAGCLDAISPPPKKLESLKLYGQIDKLPPWIKLLSNLRKLKLRLTMIRQHEVDLLKDLTSLNILCLSFKEFEYGELRFRGGTSFRQLWVLEIACNSRLQSVTFGDHVMPRLEVLKIRCCNNVPTLNFSGLEKLQILREVLLKGSYDNKVEQDMRSQLGKHQNKPGFKVEPRSNSS</sequence>
<keyword evidence="14" id="KW-1185">Reference proteome</keyword>
<dbReference type="InterPro" id="IPR027417">
    <property type="entry name" value="P-loop_NTPase"/>
</dbReference>
<keyword evidence="6 7" id="KW-0175">Coiled coil</keyword>
<evidence type="ECO:0000256" key="8">
    <source>
        <dbReference type="SAM" id="MobiDB-lite"/>
    </source>
</evidence>
<gene>
    <name evidence="13" type="ORF">PVAP13_8NG352200</name>
</gene>
<evidence type="ECO:0000256" key="1">
    <source>
        <dbReference type="ARBA" id="ARBA00008894"/>
    </source>
</evidence>
<comment type="caution">
    <text evidence="13">The sequence shown here is derived from an EMBL/GenBank/DDBJ whole genome shotgun (WGS) entry which is preliminary data.</text>
</comment>
<feature type="domain" description="NB-ARC" evidence="9">
    <location>
        <begin position="377"/>
        <end position="539"/>
    </location>
</feature>
<comment type="similarity">
    <text evidence="1">Belongs to the disease resistance NB-LRR family.</text>
</comment>
<evidence type="ECO:0000256" key="3">
    <source>
        <dbReference type="ARBA" id="ARBA00022737"/>
    </source>
</evidence>
<evidence type="ECO:0000259" key="12">
    <source>
        <dbReference type="Pfam" id="PF23598"/>
    </source>
</evidence>
<dbReference type="Pfam" id="PF00931">
    <property type="entry name" value="NB-ARC"/>
    <property type="match status" value="2"/>
</dbReference>
<dbReference type="SUPFAM" id="SSF52540">
    <property type="entry name" value="P-loop containing nucleoside triphosphate hydrolases"/>
    <property type="match status" value="2"/>
</dbReference>
<dbReference type="InterPro" id="IPR044974">
    <property type="entry name" value="Disease_R_plants"/>
</dbReference>
<evidence type="ECO:0000259" key="11">
    <source>
        <dbReference type="Pfam" id="PF23559"/>
    </source>
</evidence>
<evidence type="ECO:0000256" key="7">
    <source>
        <dbReference type="SAM" id="Coils"/>
    </source>
</evidence>
<feature type="domain" description="Disease resistance protein winged helix" evidence="11">
    <location>
        <begin position="634"/>
        <end position="683"/>
    </location>
</feature>
<dbReference type="EMBL" id="CM029052">
    <property type="protein sequence ID" value="KAG2558698.1"/>
    <property type="molecule type" value="Genomic_DNA"/>
</dbReference>
<evidence type="ECO:0000256" key="5">
    <source>
        <dbReference type="ARBA" id="ARBA00022821"/>
    </source>
</evidence>
<dbReference type="GO" id="GO:0098542">
    <property type="term" value="P:defense response to other organism"/>
    <property type="evidence" value="ECO:0007669"/>
    <property type="project" value="TreeGrafter"/>
</dbReference>
<dbReference type="GO" id="GO:0043531">
    <property type="term" value="F:ADP binding"/>
    <property type="evidence" value="ECO:0007669"/>
    <property type="project" value="InterPro"/>
</dbReference>
<feature type="domain" description="Disease resistance R13L4/SHOC-2-like LRR" evidence="12">
    <location>
        <begin position="915"/>
        <end position="1155"/>
    </location>
</feature>
<dbReference type="InterPro" id="IPR002182">
    <property type="entry name" value="NB-ARC"/>
</dbReference>
<reference evidence="13" key="1">
    <citation type="submission" date="2020-05" db="EMBL/GenBank/DDBJ databases">
        <title>WGS assembly of Panicum virgatum.</title>
        <authorList>
            <person name="Lovell J.T."/>
            <person name="Jenkins J."/>
            <person name="Shu S."/>
            <person name="Juenger T.E."/>
            <person name="Schmutz J."/>
        </authorList>
    </citation>
    <scope>NUCLEOTIDE SEQUENCE</scope>
    <source>
        <strain evidence="13">AP13</strain>
    </source>
</reference>
<dbReference type="Gene3D" id="3.80.10.10">
    <property type="entry name" value="Ribonuclease Inhibitor"/>
    <property type="match status" value="1"/>
</dbReference>
<dbReference type="Proteomes" id="UP000823388">
    <property type="component" value="Chromosome 8N"/>
</dbReference>
<name>A0A8T0PCK8_PANVG</name>
<feature type="compositionally biased region" description="Basic and acidic residues" evidence="8">
    <location>
        <begin position="1157"/>
        <end position="1166"/>
    </location>
</feature>
<feature type="coiled-coil region" evidence="7">
    <location>
        <begin position="17"/>
        <end position="44"/>
    </location>
</feature>
<dbReference type="Pfam" id="PF18052">
    <property type="entry name" value="Rx_N"/>
    <property type="match status" value="1"/>
</dbReference>
<accession>A0A8T0PCK8</accession>
<dbReference type="Gene3D" id="1.20.5.4130">
    <property type="match status" value="1"/>
</dbReference>